<evidence type="ECO:0000313" key="8">
    <source>
        <dbReference type="Proteomes" id="UP000439903"/>
    </source>
</evidence>
<dbReference type="EMBL" id="WTPW01000131">
    <property type="protein sequence ID" value="KAF0543782.1"/>
    <property type="molecule type" value="Genomic_DNA"/>
</dbReference>
<comment type="similarity">
    <text evidence="3">Belongs to the PP2C family.</text>
</comment>
<dbReference type="AlphaFoldDB" id="A0A8H4AY55"/>
<dbReference type="PANTHER" id="PTHR13832:SF565">
    <property type="entry name" value="AT28366P-RELATED"/>
    <property type="match status" value="1"/>
</dbReference>
<dbReference type="InterPro" id="IPR036457">
    <property type="entry name" value="PPM-type-like_dom_sf"/>
</dbReference>
<dbReference type="OrthoDB" id="10264738at2759"/>
<dbReference type="InterPro" id="IPR001932">
    <property type="entry name" value="PPM-type_phosphatase-like_dom"/>
</dbReference>
<name>A0A8H4AY55_GIGMA</name>
<feature type="domain" description="PPM-type phosphatase" evidence="6">
    <location>
        <begin position="14"/>
        <end position="200"/>
    </location>
</feature>
<evidence type="ECO:0000313" key="7">
    <source>
        <dbReference type="EMBL" id="KAF0543782.1"/>
    </source>
</evidence>
<dbReference type="SMART" id="SM00332">
    <property type="entry name" value="PP2Cc"/>
    <property type="match status" value="1"/>
</dbReference>
<organism evidence="7 8">
    <name type="scientific">Gigaspora margarita</name>
    <dbReference type="NCBI Taxonomy" id="4874"/>
    <lineage>
        <taxon>Eukaryota</taxon>
        <taxon>Fungi</taxon>
        <taxon>Fungi incertae sedis</taxon>
        <taxon>Mucoromycota</taxon>
        <taxon>Glomeromycotina</taxon>
        <taxon>Glomeromycetes</taxon>
        <taxon>Diversisporales</taxon>
        <taxon>Gigasporaceae</taxon>
        <taxon>Gigaspora</taxon>
    </lineage>
</organism>
<evidence type="ECO:0000256" key="3">
    <source>
        <dbReference type="ARBA" id="ARBA00006702"/>
    </source>
</evidence>
<dbReference type="PROSITE" id="PS51746">
    <property type="entry name" value="PPM_2"/>
    <property type="match status" value="1"/>
</dbReference>
<dbReference type="Gene3D" id="3.60.40.10">
    <property type="entry name" value="PPM-type phosphatase domain"/>
    <property type="match status" value="1"/>
</dbReference>
<dbReference type="EC" id="3.1.3.16" evidence="4"/>
<reference evidence="7 8" key="1">
    <citation type="journal article" date="2019" name="Environ. Microbiol.">
        <title>At the nexus of three kingdoms: the genome of the mycorrhizal fungus Gigaspora margarita provides insights into plant, endobacterial and fungal interactions.</title>
        <authorList>
            <person name="Venice F."/>
            <person name="Ghignone S."/>
            <person name="Salvioli di Fossalunga A."/>
            <person name="Amselem J."/>
            <person name="Novero M."/>
            <person name="Xianan X."/>
            <person name="Sedzielewska Toro K."/>
            <person name="Morin E."/>
            <person name="Lipzen A."/>
            <person name="Grigoriev I.V."/>
            <person name="Henrissat B."/>
            <person name="Martin F.M."/>
            <person name="Bonfante P."/>
        </authorList>
    </citation>
    <scope>NUCLEOTIDE SEQUENCE [LARGE SCALE GENOMIC DNA]</scope>
    <source>
        <strain evidence="7 8">BEG34</strain>
    </source>
</reference>
<evidence type="ECO:0000256" key="1">
    <source>
        <dbReference type="ARBA" id="ARBA00001936"/>
    </source>
</evidence>
<dbReference type="Proteomes" id="UP000439903">
    <property type="component" value="Unassembled WGS sequence"/>
</dbReference>
<proteinExistence type="inferred from homology"/>
<keyword evidence="5" id="KW-0464">Manganese</keyword>
<dbReference type="CDD" id="cd00143">
    <property type="entry name" value="PP2Cc"/>
    <property type="match status" value="1"/>
</dbReference>
<evidence type="ECO:0000259" key="6">
    <source>
        <dbReference type="PROSITE" id="PS51746"/>
    </source>
</evidence>
<dbReference type="PANTHER" id="PTHR13832">
    <property type="entry name" value="PROTEIN PHOSPHATASE 2C"/>
    <property type="match status" value="1"/>
</dbReference>
<keyword evidence="8" id="KW-1185">Reference proteome</keyword>
<dbReference type="InterPro" id="IPR015655">
    <property type="entry name" value="PP2C"/>
</dbReference>
<accession>A0A8H4AY55</accession>
<dbReference type="Pfam" id="PF00481">
    <property type="entry name" value="PP2C"/>
    <property type="match status" value="1"/>
</dbReference>
<comment type="caution">
    <text evidence="7">The sequence shown here is derived from an EMBL/GenBank/DDBJ whole genome shotgun (WGS) entry which is preliminary data.</text>
</comment>
<evidence type="ECO:0000256" key="2">
    <source>
        <dbReference type="ARBA" id="ARBA00001946"/>
    </source>
</evidence>
<sequence>MHHLLCKAGELAWKTHTATLKLLDKKGYSYFGVYDGESVAKYCGNNLHTRIAKDAQFETNLVAAIQNGFLGTDDDLKNDSQFQNDSSGCAAVMAIVTPNNEIYVGNAGNSRAVLSEDGIACQMSDDHKPINPGESKRIQDAGGFVEFGKVNAYPDVKMTETKFEATEFLILACDGIWDCLSSQDVVSFIRKNISENKDLR</sequence>
<comment type="cofactor">
    <cofactor evidence="1">
        <name>Mn(2+)</name>
        <dbReference type="ChEBI" id="CHEBI:29035"/>
    </cofactor>
</comment>
<dbReference type="SUPFAM" id="SSF81606">
    <property type="entry name" value="PP2C-like"/>
    <property type="match status" value="1"/>
</dbReference>
<evidence type="ECO:0000256" key="5">
    <source>
        <dbReference type="ARBA" id="ARBA00023211"/>
    </source>
</evidence>
<comment type="cofactor">
    <cofactor evidence="2">
        <name>Mg(2+)</name>
        <dbReference type="ChEBI" id="CHEBI:18420"/>
    </cofactor>
</comment>
<protein>
    <recommendedName>
        <fullName evidence="4">protein-serine/threonine phosphatase</fullName>
        <ecNumber evidence="4">3.1.3.16</ecNumber>
    </recommendedName>
</protein>
<evidence type="ECO:0000256" key="4">
    <source>
        <dbReference type="ARBA" id="ARBA00013081"/>
    </source>
</evidence>
<dbReference type="GO" id="GO:0004722">
    <property type="term" value="F:protein serine/threonine phosphatase activity"/>
    <property type="evidence" value="ECO:0007669"/>
    <property type="project" value="UniProtKB-EC"/>
</dbReference>
<gene>
    <name evidence="7" type="ORF">F8M41_003458</name>
</gene>